<evidence type="ECO:0000256" key="3">
    <source>
        <dbReference type="ARBA" id="ARBA00022490"/>
    </source>
</evidence>
<dbReference type="GO" id="GO:0005096">
    <property type="term" value="F:GTPase activator activity"/>
    <property type="evidence" value="ECO:0000318"/>
    <property type="project" value="GO_Central"/>
</dbReference>
<dbReference type="PANTHER" id="PTHR45945:SF1">
    <property type="entry name" value="REGULATOR OF G-PROTEIN SIGNALING 12"/>
    <property type="match status" value="1"/>
</dbReference>
<dbReference type="SUPFAM" id="SSF50156">
    <property type="entry name" value="PDZ domain-like"/>
    <property type="match status" value="1"/>
</dbReference>
<feature type="domain" description="PID" evidence="6">
    <location>
        <begin position="226"/>
        <end position="338"/>
    </location>
</feature>
<keyword evidence="3" id="KW-0963">Cytoplasm</keyword>
<dbReference type="FunFam" id="1.10.167.10:FF:000001">
    <property type="entry name" value="Putative regulator of g-protein signaling 12"/>
    <property type="match status" value="1"/>
</dbReference>
<evidence type="ECO:0000256" key="1">
    <source>
        <dbReference type="ARBA" id="ARBA00004496"/>
    </source>
</evidence>
<dbReference type="PROSITE" id="PS50132">
    <property type="entry name" value="RGS"/>
    <property type="match status" value="1"/>
</dbReference>
<feature type="domain" description="RBD" evidence="9">
    <location>
        <begin position="953"/>
        <end position="1023"/>
    </location>
</feature>
<dbReference type="InterPro" id="IPR011993">
    <property type="entry name" value="PH-like_dom_sf"/>
</dbReference>
<dbReference type="Pfam" id="PF00595">
    <property type="entry name" value="PDZ"/>
    <property type="match status" value="1"/>
</dbReference>
<dbReference type="Pfam" id="PF00640">
    <property type="entry name" value="PID"/>
    <property type="match status" value="1"/>
</dbReference>
<proteinExistence type="predicted"/>
<dbReference type="Pfam" id="PF02188">
    <property type="entry name" value="GoLoco"/>
    <property type="match status" value="1"/>
</dbReference>
<dbReference type="SMART" id="SM00315">
    <property type="entry name" value="RGS"/>
    <property type="match status" value="1"/>
</dbReference>
<dbReference type="PROSITE" id="PS50877">
    <property type="entry name" value="GOLOCO"/>
    <property type="match status" value="1"/>
</dbReference>
<dbReference type="GO" id="GO:0008277">
    <property type="term" value="P:regulation of G protein-coupled receptor signaling pathway"/>
    <property type="evidence" value="ECO:0000318"/>
    <property type="project" value="GO_Central"/>
</dbReference>
<evidence type="ECO:0000259" key="9">
    <source>
        <dbReference type="PROSITE" id="PS50898"/>
    </source>
</evidence>
<dbReference type="PROSITE" id="PS50106">
    <property type="entry name" value="PDZ"/>
    <property type="match status" value="1"/>
</dbReference>
<dbReference type="Pfam" id="PF02196">
    <property type="entry name" value="RBD"/>
    <property type="match status" value="1"/>
</dbReference>
<dbReference type="Gene3D" id="3.10.20.90">
    <property type="entry name" value="Phosphatidylinositol 3-kinase Catalytic Subunit, Chain A, domain 1"/>
    <property type="match status" value="2"/>
</dbReference>
<feature type="compositionally biased region" description="Basic and acidic residues" evidence="5">
    <location>
        <begin position="1230"/>
        <end position="1241"/>
    </location>
</feature>
<dbReference type="SUPFAM" id="SSF54236">
    <property type="entry name" value="Ubiquitin-like"/>
    <property type="match status" value="2"/>
</dbReference>
<dbReference type="SMART" id="SM00390">
    <property type="entry name" value="GoLoco"/>
    <property type="match status" value="1"/>
</dbReference>
<dbReference type="SUPFAM" id="SSF48097">
    <property type="entry name" value="Regulator of G-protein signaling, RGS"/>
    <property type="match status" value="1"/>
</dbReference>
<feature type="region of interest" description="Disordered" evidence="5">
    <location>
        <begin position="1334"/>
        <end position="1371"/>
    </location>
</feature>
<dbReference type="Pfam" id="PF16611">
    <property type="entry name" value="RGS12_us2"/>
    <property type="match status" value="1"/>
</dbReference>
<feature type="compositionally biased region" description="Polar residues" evidence="5">
    <location>
        <begin position="1105"/>
        <end position="1124"/>
    </location>
</feature>
<dbReference type="Gene3D" id="2.30.42.10">
    <property type="match status" value="1"/>
</dbReference>
<dbReference type="CDD" id="cd13162">
    <property type="entry name" value="PTB_RGS12"/>
    <property type="match status" value="1"/>
</dbReference>
<evidence type="ECO:0008006" key="12">
    <source>
        <dbReference type="Google" id="ProtNLM"/>
    </source>
</evidence>
<keyword evidence="4" id="KW-0677">Repeat</keyword>
<dbReference type="Gene3D" id="1.10.196.10">
    <property type="match status" value="1"/>
</dbReference>
<dbReference type="InterPro" id="IPR046995">
    <property type="entry name" value="RGS10/12/14-like"/>
</dbReference>
<dbReference type="SUPFAM" id="SSF50729">
    <property type="entry name" value="PH domain-like"/>
    <property type="match status" value="1"/>
</dbReference>
<dbReference type="CDD" id="cd06710">
    <property type="entry name" value="PDZ_RGS12-like"/>
    <property type="match status" value="1"/>
</dbReference>
<dbReference type="Gene3D" id="2.30.29.30">
    <property type="entry name" value="Pleckstrin-homology domain (PH domain)/Phosphotyrosine-binding domain (PTB)"/>
    <property type="match status" value="1"/>
</dbReference>
<dbReference type="InterPro" id="IPR024066">
    <property type="entry name" value="RGS_subdom1/3"/>
</dbReference>
<dbReference type="InterPro" id="IPR001478">
    <property type="entry name" value="PDZ"/>
</dbReference>
<dbReference type="InterPro" id="IPR003116">
    <property type="entry name" value="RBD_dom"/>
</dbReference>
<sequence>MQRPGEKVKCRMHMQGSSIRNVEVARGRAGYGFTISGQAPCILSCVLKGSPADFVGLKAGDKILAINDINVKKASHEDVVKLIGKCSGVLHMVIAEGVGHMDFCSSDEEVELYDGKGLHKPKLDSKGLGINRAEKVVEEMQSGGIFNMIFEKSNICADNLQTSIRKQIPVNEIAVDKLETESEHRINNLNYFYHEELPKALHNDSEFRNGLENQEYFGLDASILNVAMVVGYLGSIELPYSSSNLEYDSLQAIRGCMRRLRAEQKIHLLVVMKIMHDCIQLCNNKSSVIAEYPAEKLAFSATCPDDRRFFGLVTMQTIDDASLAQEEETVLRTSCHVFMVDPELFQHKIHQGIAQRFRLECTADPDTNGCLEFPMSSLPVLQFISVLYRDMGEFIEGVRARAFLDGDGDVHQNNSMSSNSDSGIGNFNQEEKSNRVLVVDLGANSSKYVPSSLQDNPVDRGQAVLSWNVDHEQEGNSAFEAMLQNDKSQHLSKFLASSAHIEVPLISPKSSVTPCKKNSVDISTQRYLPVHVLKDWQHGCVSDQESYTDSTDGWSSVNCGTLPPPMSKIPADRYRVNGGFGQPHLISQKNKFSKKEFHMQNMFESHSGSKKTREDKKWMKFGAASGLVQFTQRSTRRSFGRQKRFSITRSLDNLESAAVSDGELNTTDLKDCVSDNSLSSNASLPSVQSCRRHRERRVASWAVSFERLLQDPVGVRYFSEFLRKEFSEENILFWQACEYFHHISAHDKKELSFRAREIFNKFLCSKATTPVNIDSQAQLADDVLNAPHPDMFKDQQLQIFNLMKFDSYTRFLKSPVYQECILAEVEGRPVPDPQFVSSSPTSKHSLGSEWSTASTPKKLGGKSKSGRSLNEESGEEDSERKKRGAFFSWSRSKSLGRSQKKKENGGCSTDSTQPNGLSYRHESQDSLSSAASLEMIDSFRAPGSATGKGKSSKCCNINLPDGSSYTMTLKAGVSIKEMLSGFCEKQGINIAAVDLFLVGGDKPLVLHQDSSILESRALRLEKRTLFRLDLIPINRSVGLKAKPTKPVTEVLRPVVAKYGLNLNNLVARLNGEQEPLDLGVPISNLDGQRVILDERLPKKGKDQGKGTSLKYSTPITSNTGNQAPTGEGRALGKSNSIKVKGESGKSSRDVRLAKREDNIAQTGGKMCQKINLDEAEEFFDLISKVQSNRADDQRGVLRREDLVLPEFLHLPSSGAGSSSFIPEGTKGCSKRSEPPEVRDRHTQLGGKVGFMKNCSEVSATKINISESKQKPPVLAKSLSQKTFSTPFSPPLSPVLPLQDAPIWKRQSKELQKEGVETVEDENVADLTLVAEGDINSPNSTLLPPSSPSPPLSSPTSDKSTLAEARYPPPVLLTDNQKKTTYEKCKTGVILKQKRDVQVTGGNIYEQSSKNNSSDFNPGGVKKKIFRNELPANHIIDVDDVGREDGLGGTCNESKVNLSFEGCITELKSCQGRLRTGVCRSSDLPSLVGVKSEKNKDDDNQCKATFV</sequence>
<dbReference type="CDD" id="cd08742">
    <property type="entry name" value="RGS_RGS12"/>
    <property type="match status" value="1"/>
</dbReference>
<feature type="compositionally biased region" description="Basic and acidic residues" evidence="5">
    <location>
        <begin position="1139"/>
        <end position="1150"/>
    </location>
</feature>
<feature type="domain" description="RBD" evidence="9">
    <location>
        <begin position="1025"/>
        <end position="1095"/>
    </location>
</feature>
<evidence type="ECO:0000259" key="8">
    <source>
        <dbReference type="PROSITE" id="PS50132"/>
    </source>
</evidence>
<dbReference type="InterPro" id="IPR036034">
    <property type="entry name" value="PDZ_sf"/>
</dbReference>
<dbReference type="InterPro" id="IPR029071">
    <property type="entry name" value="Ubiquitin-like_domsf"/>
</dbReference>
<keyword evidence="11" id="KW-1185">Reference proteome</keyword>
<evidence type="ECO:0000256" key="2">
    <source>
        <dbReference type="ARBA" id="ARBA00022468"/>
    </source>
</evidence>
<dbReference type="SMART" id="SM00455">
    <property type="entry name" value="RBD"/>
    <property type="match status" value="2"/>
</dbReference>
<dbReference type="Pfam" id="PF16613">
    <property type="entry name" value="RGS12_us1"/>
    <property type="match status" value="1"/>
</dbReference>
<dbReference type="GO" id="GO:0007165">
    <property type="term" value="P:signal transduction"/>
    <property type="evidence" value="ECO:0007669"/>
    <property type="project" value="InterPro"/>
</dbReference>
<evidence type="ECO:0000259" key="7">
    <source>
        <dbReference type="PROSITE" id="PS50106"/>
    </source>
</evidence>
<dbReference type="InParanoid" id="A0A803TTK2"/>
<feature type="compositionally biased region" description="Polar residues" evidence="5">
    <location>
        <begin position="835"/>
        <end position="855"/>
    </location>
</feature>
<dbReference type="FunFam" id="2.30.42.10:FF:000115">
    <property type="entry name" value="Regulator of G-protein signaling 12"/>
    <property type="match status" value="1"/>
</dbReference>
<evidence type="ECO:0000313" key="10">
    <source>
        <dbReference type="Ensembl" id="ENSACAP00000038542.1"/>
    </source>
</evidence>
<reference evidence="10" key="3">
    <citation type="submission" date="2025-09" db="UniProtKB">
        <authorList>
            <consortium name="Ensembl"/>
        </authorList>
    </citation>
    <scope>IDENTIFICATION</scope>
</reference>
<dbReference type="InterPro" id="IPR006020">
    <property type="entry name" value="PTB/PI_dom"/>
</dbReference>
<dbReference type="Gene3D" id="1.10.167.10">
    <property type="entry name" value="Regulator of G-protein Signalling 4, domain 2"/>
    <property type="match status" value="1"/>
</dbReference>
<keyword evidence="2" id="KW-0343">GTPase activation</keyword>
<dbReference type="PANTHER" id="PTHR45945">
    <property type="entry name" value="REGULATOR OF G-PROTEIN SIGNALING LOCO"/>
    <property type="match status" value="1"/>
</dbReference>
<dbReference type="Pfam" id="PF16612">
    <property type="entry name" value="RGS12_usC"/>
    <property type="match status" value="1"/>
</dbReference>
<dbReference type="Ensembl" id="ENSACAT00000043344.1">
    <property type="protein sequence ID" value="ENSACAP00000038542.1"/>
    <property type="gene ID" value="ENSACAG00000005758.4"/>
</dbReference>
<gene>
    <name evidence="10" type="primary">rgs12</name>
</gene>
<evidence type="ECO:0000256" key="4">
    <source>
        <dbReference type="ARBA" id="ARBA00022737"/>
    </source>
</evidence>
<dbReference type="GO" id="GO:0005886">
    <property type="term" value="C:plasma membrane"/>
    <property type="evidence" value="ECO:0000318"/>
    <property type="project" value="GO_Central"/>
</dbReference>
<evidence type="ECO:0000256" key="5">
    <source>
        <dbReference type="SAM" id="MobiDB-lite"/>
    </source>
</evidence>
<comment type="subcellular location">
    <subcellularLocation>
        <location evidence="1">Cytoplasm</location>
    </subcellularLocation>
</comment>
<dbReference type="Proteomes" id="UP000001646">
    <property type="component" value="Unplaced"/>
</dbReference>
<dbReference type="InterPro" id="IPR003109">
    <property type="entry name" value="GoLoco_motif"/>
</dbReference>
<dbReference type="SMART" id="SM00462">
    <property type="entry name" value="PTB"/>
    <property type="match status" value="1"/>
</dbReference>
<name>A0A803TTK2_ANOCA</name>
<feature type="region of interest" description="Disordered" evidence="5">
    <location>
        <begin position="1215"/>
        <end position="1241"/>
    </location>
</feature>
<dbReference type="GO" id="GO:0005737">
    <property type="term" value="C:cytoplasm"/>
    <property type="evidence" value="ECO:0000318"/>
    <property type="project" value="GO_Central"/>
</dbReference>
<dbReference type="InterPro" id="IPR044926">
    <property type="entry name" value="RGS_subdomain_2"/>
</dbReference>
<dbReference type="InterPro" id="IPR036305">
    <property type="entry name" value="RGS_sf"/>
</dbReference>
<dbReference type="GeneTree" id="ENSGT00940000159741"/>
<protein>
    <recommendedName>
        <fullName evidence="12">Regulator of G protein signaling 12</fullName>
    </recommendedName>
</protein>
<dbReference type="PROSITE" id="PS50898">
    <property type="entry name" value="RBD"/>
    <property type="match status" value="2"/>
</dbReference>
<dbReference type="GO" id="GO:0005634">
    <property type="term" value="C:nucleus"/>
    <property type="evidence" value="ECO:0000318"/>
    <property type="project" value="GO_Central"/>
</dbReference>
<dbReference type="CDD" id="cd17138">
    <property type="entry name" value="RBD2_RGS12"/>
    <property type="match status" value="1"/>
</dbReference>
<evidence type="ECO:0000313" key="11">
    <source>
        <dbReference type="Proteomes" id="UP000001646"/>
    </source>
</evidence>
<dbReference type="Pfam" id="PF00615">
    <property type="entry name" value="RGS"/>
    <property type="match status" value="1"/>
</dbReference>
<evidence type="ECO:0000259" key="6">
    <source>
        <dbReference type="PROSITE" id="PS01179"/>
    </source>
</evidence>
<feature type="domain" description="PDZ" evidence="7">
    <location>
        <begin position="21"/>
        <end position="98"/>
    </location>
</feature>
<feature type="region of interest" description="Disordered" evidence="5">
    <location>
        <begin position="831"/>
        <end position="924"/>
    </location>
</feature>
<dbReference type="PRINTS" id="PR01301">
    <property type="entry name" value="RGSPROTEIN"/>
</dbReference>
<dbReference type="SMART" id="SM00228">
    <property type="entry name" value="PDZ"/>
    <property type="match status" value="1"/>
</dbReference>
<organism evidence="10 11">
    <name type="scientific">Anolis carolinensis</name>
    <name type="common">Green anole</name>
    <name type="synonym">American chameleon</name>
    <dbReference type="NCBI Taxonomy" id="28377"/>
    <lineage>
        <taxon>Eukaryota</taxon>
        <taxon>Metazoa</taxon>
        <taxon>Chordata</taxon>
        <taxon>Craniata</taxon>
        <taxon>Vertebrata</taxon>
        <taxon>Euteleostomi</taxon>
        <taxon>Lepidosauria</taxon>
        <taxon>Squamata</taxon>
        <taxon>Bifurcata</taxon>
        <taxon>Unidentata</taxon>
        <taxon>Episquamata</taxon>
        <taxon>Toxicofera</taxon>
        <taxon>Iguania</taxon>
        <taxon>Dactyloidae</taxon>
        <taxon>Anolis</taxon>
    </lineage>
</organism>
<dbReference type="InterPro" id="IPR037880">
    <property type="entry name" value="RGS12_RGS"/>
</dbReference>
<accession>A0A803TTK2</accession>
<reference evidence="10" key="2">
    <citation type="submission" date="2025-08" db="UniProtKB">
        <authorList>
            <consortium name="Ensembl"/>
        </authorList>
    </citation>
    <scope>IDENTIFICATION</scope>
</reference>
<feature type="compositionally biased region" description="Polar residues" evidence="5">
    <location>
        <begin position="906"/>
        <end position="916"/>
    </location>
</feature>
<reference evidence="10" key="1">
    <citation type="submission" date="2009-12" db="EMBL/GenBank/DDBJ databases">
        <title>The Genome Sequence of Anolis carolinensis (Green Anole Lizard).</title>
        <authorList>
            <consortium name="The Genome Sequencing Platform"/>
            <person name="Di Palma F."/>
            <person name="Alfoldi J."/>
            <person name="Heiman D."/>
            <person name="Young S."/>
            <person name="Grabherr M."/>
            <person name="Johnson J."/>
            <person name="Lander E.S."/>
            <person name="Lindblad-Toh K."/>
        </authorList>
    </citation>
    <scope>NUCLEOTIDE SEQUENCE [LARGE SCALE GENOMIC DNA]</scope>
    <source>
        <strain evidence="10">JBL SC #1</strain>
    </source>
</reference>
<feature type="domain" description="RGS" evidence="8">
    <location>
        <begin position="704"/>
        <end position="821"/>
    </location>
</feature>
<dbReference type="Bgee" id="ENSACAG00000005758">
    <property type="expression patterns" value="Expressed in forelimb bud and 12 other cell types or tissues"/>
</dbReference>
<dbReference type="InterPro" id="IPR016137">
    <property type="entry name" value="RGS"/>
</dbReference>
<dbReference type="PROSITE" id="PS01179">
    <property type="entry name" value="PID"/>
    <property type="match status" value="1"/>
</dbReference>
<feature type="region of interest" description="Disordered" evidence="5">
    <location>
        <begin position="1098"/>
        <end position="1150"/>
    </location>
</feature>